<dbReference type="EMBL" id="SVBY01000084">
    <property type="protein sequence ID" value="MBE6093435.1"/>
    <property type="molecule type" value="Genomic_DNA"/>
</dbReference>
<evidence type="ECO:0000313" key="3">
    <source>
        <dbReference type="Proteomes" id="UP000761380"/>
    </source>
</evidence>
<feature type="transmembrane region" description="Helical" evidence="1">
    <location>
        <begin position="40"/>
        <end position="59"/>
    </location>
</feature>
<feature type="transmembrane region" description="Helical" evidence="1">
    <location>
        <begin position="66"/>
        <end position="89"/>
    </location>
</feature>
<accession>A0A927WP75</accession>
<dbReference type="Gene3D" id="1.10.1760.20">
    <property type="match status" value="1"/>
</dbReference>
<protein>
    <submittedName>
        <fullName evidence="2">Energy coupling factor transporter S component ThiW</fullName>
    </submittedName>
</protein>
<evidence type="ECO:0000256" key="1">
    <source>
        <dbReference type="SAM" id="Phobius"/>
    </source>
</evidence>
<keyword evidence="1" id="KW-0472">Membrane</keyword>
<gene>
    <name evidence="2" type="primary">thiW</name>
    <name evidence="2" type="ORF">E7201_09770</name>
</gene>
<dbReference type="PIRSF" id="PIRSF024534">
    <property type="entry name" value="ThiW"/>
    <property type="match status" value="1"/>
</dbReference>
<comment type="caution">
    <text evidence="2">The sequence shown here is derived from an EMBL/GenBank/DDBJ whole genome shotgun (WGS) entry which is preliminary data.</text>
</comment>
<dbReference type="Pfam" id="PF09512">
    <property type="entry name" value="ThiW"/>
    <property type="match status" value="1"/>
</dbReference>
<sequence>MDTHTKKLVMASVFCAVAVVGSLFSFPVLGSKCAPIQHMVNILCGVLLGPWYAVGTAFCASLLRNIFGLGSILAFPGSMCGALLCGLAYKYSHSIIAALCGEVLGTGILGGLCAYPLAILFLGQNAGNIAFYAYIVPFLISTVAGAVISAVLLYNLQKVKKYYLAHTS</sequence>
<dbReference type="NCBIfam" id="TIGR02359">
    <property type="entry name" value="thiW"/>
    <property type="match status" value="1"/>
</dbReference>
<feature type="transmembrane region" description="Helical" evidence="1">
    <location>
        <begin position="95"/>
        <end position="122"/>
    </location>
</feature>
<name>A0A927WP75_SELRU</name>
<evidence type="ECO:0000313" key="2">
    <source>
        <dbReference type="EMBL" id="MBE6093435.1"/>
    </source>
</evidence>
<dbReference type="Proteomes" id="UP000761380">
    <property type="component" value="Unassembled WGS sequence"/>
</dbReference>
<proteinExistence type="predicted"/>
<keyword evidence="1" id="KW-1133">Transmembrane helix</keyword>
<dbReference type="RefSeq" id="WP_173439007.1">
    <property type="nucleotide sequence ID" value="NZ_CAMOFN010000013.1"/>
</dbReference>
<feature type="transmembrane region" description="Helical" evidence="1">
    <location>
        <begin position="129"/>
        <end position="154"/>
    </location>
</feature>
<dbReference type="AlphaFoldDB" id="A0A927WP75"/>
<dbReference type="InterPro" id="IPR012652">
    <property type="entry name" value="ThiW"/>
</dbReference>
<organism evidence="2 3">
    <name type="scientific">Selenomonas ruminantium</name>
    <dbReference type="NCBI Taxonomy" id="971"/>
    <lineage>
        <taxon>Bacteria</taxon>
        <taxon>Bacillati</taxon>
        <taxon>Bacillota</taxon>
        <taxon>Negativicutes</taxon>
        <taxon>Selenomonadales</taxon>
        <taxon>Selenomonadaceae</taxon>
        <taxon>Selenomonas</taxon>
    </lineage>
</organism>
<keyword evidence="1" id="KW-0812">Transmembrane</keyword>
<reference evidence="2" key="1">
    <citation type="submission" date="2019-04" db="EMBL/GenBank/DDBJ databases">
        <title>Evolution of Biomass-Degrading Anaerobic Consortia Revealed by Metagenomics.</title>
        <authorList>
            <person name="Peng X."/>
        </authorList>
    </citation>
    <scope>NUCLEOTIDE SEQUENCE</scope>
    <source>
        <strain evidence="2">SIG240</strain>
    </source>
</reference>